<name>A0AAE3MDV8_9BACT</name>
<dbReference type="AlphaFoldDB" id="A0AAE3MDV8"/>
<accession>A0AAE3MDV8</accession>
<evidence type="ECO:0000313" key="1">
    <source>
        <dbReference type="EMBL" id="MCW3805993.1"/>
    </source>
</evidence>
<proteinExistence type="predicted"/>
<sequence>MIFKNISCLFFVLVLMNCSSTKKQAELLEQTKPGWLKERPSNDLYYHGIGIVPKVGSPMLYEDKAKNKALADISGQINANIKAEAVMYQVEDKNGVHDYLQNRIKSTSTEFLEGYEYEDKWEDLSNTYVYYRLSKQVYKELKAKRKAEAIEAAKSKYEEGQTQFGNNNFVVAIQQFASCIDLLSGYLNETTFANVEGQQVDLVAKSGAIIADVLQDIELTSNNADGVEVSCDGHIVANFPIKFEYSGGYLVNDKIKSNEKGRGALPALPNGTNPSGNTLKAAVDLVSLGRQVTQNLYVRKIIENQKAAEILMKL</sequence>
<organism evidence="1 2">
    <name type="scientific">Plebeiibacterium marinum</name>
    <dbReference type="NCBI Taxonomy" id="2992111"/>
    <lineage>
        <taxon>Bacteria</taxon>
        <taxon>Pseudomonadati</taxon>
        <taxon>Bacteroidota</taxon>
        <taxon>Bacteroidia</taxon>
        <taxon>Marinilabiliales</taxon>
        <taxon>Marinilabiliaceae</taxon>
        <taxon>Plebeiibacterium</taxon>
    </lineage>
</organism>
<reference evidence="1" key="1">
    <citation type="submission" date="2022-10" db="EMBL/GenBank/DDBJ databases">
        <authorList>
            <person name="Yu W.X."/>
        </authorList>
    </citation>
    <scope>NUCLEOTIDE SEQUENCE</scope>
    <source>
        <strain evidence="1">D04</strain>
    </source>
</reference>
<gene>
    <name evidence="1" type="ORF">OM074_10170</name>
</gene>
<keyword evidence="2" id="KW-1185">Reference proteome</keyword>
<keyword evidence="1" id="KW-0449">Lipoprotein</keyword>
<dbReference type="Proteomes" id="UP001207408">
    <property type="component" value="Unassembled WGS sequence"/>
</dbReference>
<dbReference type="Gene3D" id="3.10.28.20">
    <property type="entry name" value="Acetamidase/Formamidase-like domains"/>
    <property type="match status" value="1"/>
</dbReference>
<comment type="caution">
    <text evidence="1">The sequence shown here is derived from an EMBL/GenBank/DDBJ whole genome shotgun (WGS) entry which is preliminary data.</text>
</comment>
<evidence type="ECO:0000313" key="2">
    <source>
        <dbReference type="Proteomes" id="UP001207408"/>
    </source>
</evidence>
<dbReference type="RefSeq" id="WP_301199365.1">
    <property type="nucleotide sequence ID" value="NZ_JAPDPI010000018.1"/>
</dbReference>
<dbReference type="EMBL" id="JAPDPI010000018">
    <property type="protein sequence ID" value="MCW3805993.1"/>
    <property type="molecule type" value="Genomic_DNA"/>
</dbReference>
<protein>
    <submittedName>
        <fullName evidence="1">LPP20 family lipoprotein</fullName>
    </submittedName>
</protein>